<reference evidence="1 2" key="1">
    <citation type="submission" date="2024-10" db="EMBL/GenBank/DDBJ databases">
        <authorList>
            <person name="Sang B.-I."/>
            <person name="Prabhaharan D."/>
        </authorList>
    </citation>
    <scope>NUCLEOTIDE SEQUENCE [LARGE SCALE GENOMIC DNA]</scope>
    <source>
        <strain evidence="1 2">MH</strain>
    </source>
</reference>
<dbReference type="RefSeq" id="WP_113855213.1">
    <property type="nucleotide sequence ID" value="NZ_CP011940.1"/>
</dbReference>
<organism evidence="1 2">
    <name type="scientific">Megasphaera hexanoica</name>
    <dbReference type="NCBI Taxonomy" id="1675036"/>
    <lineage>
        <taxon>Bacteria</taxon>
        <taxon>Bacillati</taxon>
        <taxon>Bacillota</taxon>
        <taxon>Negativicutes</taxon>
        <taxon>Veillonellales</taxon>
        <taxon>Veillonellaceae</taxon>
        <taxon>Megasphaera</taxon>
    </lineage>
</organism>
<gene>
    <name evidence="1" type="ORF">ACGTZG_12835</name>
</gene>
<comment type="caution">
    <text evidence="1">The sequence shown here is derived from an EMBL/GenBank/DDBJ whole genome shotgun (WGS) entry which is preliminary data.</text>
</comment>
<dbReference type="Proteomes" id="UP001605989">
    <property type="component" value="Unassembled WGS sequence"/>
</dbReference>
<name>A0ABW7DRR1_9FIRM</name>
<proteinExistence type="predicted"/>
<keyword evidence="2" id="KW-1185">Reference proteome</keyword>
<sequence length="61" mass="7008">MTLDLIKEIVEKHQDKKGLKAIETTNFMLNDLHEKGIGKPPTYPEKDFNGLLSRKSNLQLK</sequence>
<dbReference type="EMBL" id="JBIEKR010000013">
    <property type="protein sequence ID" value="MFG6274070.1"/>
    <property type="molecule type" value="Genomic_DNA"/>
</dbReference>
<evidence type="ECO:0000313" key="2">
    <source>
        <dbReference type="Proteomes" id="UP001605989"/>
    </source>
</evidence>
<accession>A0ABW7DRR1</accession>
<evidence type="ECO:0008006" key="3">
    <source>
        <dbReference type="Google" id="ProtNLM"/>
    </source>
</evidence>
<protein>
    <recommendedName>
        <fullName evidence="3">Transposase</fullName>
    </recommendedName>
</protein>
<evidence type="ECO:0000313" key="1">
    <source>
        <dbReference type="EMBL" id="MFG6274070.1"/>
    </source>
</evidence>